<evidence type="ECO:0000256" key="1">
    <source>
        <dbReference type="SAM" id="MobiDB-lite"/>
    </source>
</evidence>
<dbReference type="EMBL" id="KI927493">
    <property type="protein sequence ID" value="ETW62637.1"/>
    <property type="molecule type" value="Genomic_DNA"/>
</dbReference>
<protein>
    <recommendedName>
        <fullName evidence="5">Heptatricopeptide repeat-containing protein</fullName>
    </recommendedName>
</protein>
<evidence type="ECO:0000313" key="3">
    <source>
        <dbReference type="EMBL" id="ETW62637.1"/>
    </source>
</evidence>
<evidence type="ECO:0008006" key="5">
    <source>
        <dbReference type="Google" id="ProtNLM"/>
    </source>
</evidence>
<evidence type="ECO:0000256" key="2">
    <source>
        <dbReference type="SAM" id="SignalP"/>
    </source>
</evidence>
<dbReference type="AlphaFoldDB" id="A0A024XAP9"/>
<keyword evidence="2" id="KW-0732">Signal</keyword>
<feature type="region of interest" description="Disordered" evidence="1">
    <location>
        <begin position="48"/>
        <end position="67"/>
    </location>
</feature>
<feature type="signal peptide" evidence="2">
    <location>
        <begin position="1"/>
        <end position="26"/>
    </location>
</feature>
<proteinExistence type="predicted"/>
<feature type="chain" id="PRO_5001537905" description="Heptatricopeptide repeat-containing protein" evidence="2">
    <location>
        <begin position="27"/>
        <end position="943"/>
    </location>
</feature>
<gene>
    <name evidence="3" type="ORF">PFMC_01481</name>
</gene>
<dbReference type="Proteomes" id="UP000030694">
    <property type="component" value="Unassembled WGS sequence"/>
</dbReference>
<dbReference type="OrthoDB" id="392618at2759"/>
<sequence length="943" mass="114015">MMFFKCNQVFTLVFLLLLYFNNIVYTHVDDIKNTSQKKITYDKYNKNKENMNNEKNDNKDNIYNDNINNDNINNEDEYKFLSMKHYKDSLSNKLNNENDHMNYLIRKRKDNTQGSQHFNENIENNENMDMKVSVERLKASCKIIINNLKHQNKYLIFVKKGKLINIKKKDNEEKHRRDHIFQNNSGYYKNNAHINSSINFSFFFLNSFIHDIKEHNKLYLLNKRYLSSNIFYTQRVKEYEGANNKRIGFEHIIRILKSLTNVKYNNKVNYSLEKKLILLLPHIYEECRMNYVHMSCILYNFHKLKNKISNEYKKGIYNEFNKIFVHHINQFSLKELIIILKCLLEEKYVQNDKIIHFCIFKFIYYMCMDILYNNRNENFSLNFLKILTNDPFKEYIKTFFVLNINKININDDINWFYNFLCNNSLNTDHNKNISDIVDKICTSKYINTFFTLHDVATFLNLLKTYNNIKGLQLYTFLSHIYISFNYINIVQPFYEHIEENFLSYERGEKLHFSKKGYMKSDIVDRNKYIDETNSDDLEKKNKMLIENISKKMISTKKDIIYNVIHCNDNKDNTNNICKISMRENVHSLSVIIYLSIKNKLNNKFLYILGNYLLLERIEYINLMDICNIFDLLIYNNDIFNNNNILCQDKYHLIFKRIKNLIIKEKSYKSYAICCISITRAKNELSTHFNNHVINIYKIILKKINYQKIYKRENIVIFVNIANFMKDQKISALFYFYYLKKFSYNFLKTLINNNEINNNRTCQDIFINIIDLYDILKTFTNILKIYEKNNYFDVIKNNDITQSLNLCMEYILQFLENICFNKILKNDDNYNVNKLKILNQICFHVNSFFVLFKKIEESNKIHKSTKVYYFNILKNFKKDILNYHKKDLFTIIYDKNRNINHNIDKIEKIYNNNINNKTMKKKNVLNIFNFLFTFNGYNNNTKLL</sequence>
<organism evidence="3 4">
    <name type="scientific">Plasmodium falciparum (isolate Camp / Malaysia)</name>
    <dbReference type="NCBI Taxonomy" id="5835"/>
    <lineage>
        <taxon>Eukaryota</taxon>
        <taxon>Sar</taxon>
        <taxon>Alveolata</taxon>
        <taxon>Apicomplexa</taxon>
        <taxon>Aconoidasida</taxon>
        <taxon>Haemosporida</taxon>
        <taxon>Plasmodiidae</taxon>
        <taxon>Plasmodium</taxon>
        <taxon>Plasmodium (Laverania)</taxon>
    </lineage>
</organism>
<dbReference type="OMA" id="YIHFSCI"/>
<reference evidence="3 4" key="1">
    <citation type="submission" date="2013-02" db="EMBL/GenBank/DDBJ databases">
        <title>The Genome Annotation of Plasmodium falciparum CAMP/Malaysia.</title>
        <authorList>
            <consortium name="The Broad Institute Genome Sequencing Platform"/>
            <consortium name="The Broad Institute Genome Sequencing Center for Infectious Disease"/>
            <person name="Neafsey D."/>
            <person name="Hoffman S."/>
            <person name="Volkman S."/>
            <person name="Rosenthal P."/>
            <person name="Walker B."/>
            <person name="Young S.K."/>
            <person name="Zeng Q."/>
            <person name="Gargeya S."/>
            <person name="Fitzgerald M."/>
            <person name="Haas B."/>
            <person name="Abouelleil A."/>
            <person name="Allen A.W."/>
            <person name="Alvarado L."/>
            <person name="Arachchi H.M."/>
            <person name="Berlin A.M."/>
            <person name="Chapman S.B."/>
            <person name="Gainer-Dewar J."/>
            <person name="Goldberg J."/>
            <person name="Griggs A."/>
            <person name="Gujja S."/>
            <person name="Hansen M."/>
            <person name="Howarth C."/>
            <person name="Imamovic A."/>
            <person name="Ireland A."/>
            <person name="Larimer J."/>
            <person name="McCowan C."/>
            <person name="Murphy C."/>
            <person name="Pearson M."/>
            <person name="Poon T.W."/>
            <person name="Priest M."/>
            <person name="Roberts A."/>
            <person name="Saif S."/>
            <person name="Shea T."/>
            <person name="Sisk P."/>
            <person name="Sykes S."/>
            <person name="Wortman J."/>
            <person name="Nusbaum C."/>
            <person name="Birren B."/>
        </authorList>
    </citation>
    <scope>NUCLEOTIDE SEQUENCE [LARGE SCALE GENOMIC DNA]</scope>
    <source>
        <strain evidence="3 4">CAMP/Malaysia</strain>
    </source>
</reference>
<reference evidence="3 4" key="2">
    <citation type="submission" date="2013-02" db="EMBL/GenBank/DDBJ databases">
        <title>The Genome Sequence of Plasmodium falciparum CAMP/Malaysia.</title>
        <authorList>
            <consortium name="The Broad Institute Genome Sequencing Platform"/>
            <consortium name="The Broad Institute Genome Sequencing Center for Infectious Disease"/>
            <person name="Neafsey D."/>
            <person name="Cheeseman I."/>
            <person name="Volkman S."/>
            <person name="Adams J."/>
            <person name="Walker B."/>
            <person name="Young S.K."/>
            <person name="Zeng Q."/>
            <person name="Gargeya S."/>
            <person name="Fitzgerald M."/>
            <person name="Haas B."/>
            <person name="Abouelleil A."/>
            <person name="Alvarado L."/>
            <person name="Arachchi H.M."/>
            <person name="Berlin A.M."/>
            <person name="Chapman S.B."/>
            <person name="Dewar J."/>
            <person name="Goldberg J."/>
            <person name="Griggs A."/>
            <person name="Gujja S."/>
            <person name="Hansen M."/>
            <person name="Howarth C."/>
            <person name="Imamovic A."/>
            <person name="Larimer J."/>
            <person name="McCowan C."/>
            <person name="Murphy C."/>
            <person name="Neiman D."/>
            <person name="Pearson M."/>
            <person name="Priest M."/>
            <person name="Roberts A."/>
            <person name="Saif S."/>
            <person name="Shea T."/>
            <person name="Sisk P."/>
            <person name="Sykes S."/>
            <person name="Wortman J."/>
            <person name="Nusbaum C."/>
            <person name="Birren B."/>
        </authorList>
    </citation>
    <scope>NUCLEOTIDE SEQUENCE [LARGE SCALE GENOMIC DNA]</scope>
    <source>
        <strain evidence="3 4">CAMP/Malaysia</strain>
    </source>
</reference>
<feature type="compositionally biased region" description="Basic and acidic residues" evidence="1">
    <location>
        <begin position="48"/>
        <end position="62"/>
    </location>
</feature>
<name>A0A024XAP9_PLAFC</name>
<evidence type="ECO:0000313" key="4">
    <source>
        <dbReference type="Proteomes" id="UP000030694"/>
    </source>
</evidence>
<accession>A0A024XAP9</accession>